<gene>
    <name evidence="1" type="ORF">V8G54_001516</name>
</gene>
<evidence type="ECO:0000313" key="2">
    <source>
        <dbReference type="Proteomes" id="UP001374535"/>
    </source>
</evidence>
<organism evidence="1 2">
    <name type="scientific">Vigna mungo</name>
    <name type="common">Black gram</name>
    <name type="synonym">Phaseolus mungo</name>
    <dbReference type="NCBI Taxonomy" id="3915"/>
    <lineage>
        <taxon>Eukaryota</taxon>
        <taxon>Viridiplantae</taxon>
        <taxon>Streptophyta</taxon>
        <taxon>Embryophyta</taxon>
        <taxon>Tracheophyta</taxon>
        <taxon>Spermatophyta</taxon>
        <taxon>Magnoliopsida</taxon>
        <taxon>eudicotyledons</taxon>
        <taxon>Gunneridae</taxon>
        <taxon>Pentapetalae</taxon>
        <taxon>rosids</taxon>
        <taxon>fabids</taxon>
        <taxon>Fabales</taxon>
        <taxon>Fabaceae</taxon>
        <taxon>Papilionoideae</taxon>
        <taxon>50 kb inversion clade</taxon>
        <taxon>NPAAA clade</taxon>
        <taxon>indigoferoid/millettioid clade</taxon>
        <taxon>Phaseoleae</taxon>
        <taxon>Vigna</taxon>
    </lineage>
</organism>
<proteinExistence type="predicted"/>
<reference evidence="1 2" key="1">
    <citation type="journal article" date="2023" name="Life. Sci Alliance">
        <title>Evolutionary insights into 3D genome organization and epigenetic landscape of Vigna mungo.</title>
        <authorList>
            <person name="Junaid A."/>
            <person name="Singh B."/>
            <person name="Bhatia S."/>
        </authorList>
    </citation>
    <scope>NUCLEOTIDE SEQUENCE [LARGE SCALE GENOMIC DNA]</scope>
    <source>
        <strain evidence="1">Urdbean</strain>
    </source>
</reference>
<dbReference type="AlphaFoldDB" id="A0AAQ3P9H5"/>
<sequence length="154" mass="16329">MSLLRTAVSTGAATPSFGQSRVIVGGVAYVGSVTAACGGPTFGFASSLPSETEPNKGCTETVCSCGWVSEDDGSVTVVARKCFVIKEMNRGASFHSDAHGDVVILEFFHYKFRDLTVVLTKLAMAFSSGGGFHVGDPLWEGVRRKFFCFGLRNA</sequence>
<protein>
    <submittedName>
        <fullName evidence="1">Uncharacterized protein</fullName>
    </submittedName>
</protein>
<dbReference type="EMBL" id="CP144700">
    <property type="protein sequence ID" value="WVZ22972.1"/>
    <property type="molecule type" value="Genomic_DNA"/>
</dbReference>
<dbReference type="Proteomes" id="UP001374535">
    <property type="component" value="Chromosome 1"/>
</dbReference>
<accession>A0AAQ3P9H5</accession>
<evidence type="ECO:0000313" key="1">
    <source>
        <dbReference type="EMBL" id="WVZ22972.1"/>
    </source>
</evidence>
<keyword evidence="2" id="KW-1185">Reference proteome</keyword>
<name>A0AAQ3P9H5_VIGMU</name>